<accession>A0AB39VFH5</accession>
<dbReference type="GO" id="GO:0008961">
    <property type="term" value="F:phosphatidylglycerol-prolipoprotein diacylglyceryl transferase activity"/>
    <property type="evidence" value="ECO:0007669"/>
    <property type="project" value="UniProtKB-UniRule"/>
</dbReference>
<dbReference type="RefSeq" id="WP_369710555.1">
    <property type="nucleotide sequence ID" value="NZ_CP165644.1"/>
</dbReference>
<comment type="catalytic activity">
    <reaction evidence="7">
        <text>L-cysteinyl-[prolipoprotein] + a 1,2-diacyl-sn-glycero-3-phospho-(1'-sn-glycerol) = an S-1,2-diacyl-sn-glyceryl-L-cysteinyl-[prolipoprotein] + sn-glycerol 1-phosphate + H(+)</text>
        <dbReference type="Rhea" id="RHEA:56712"/>
        <dbReference type="Rhea" id="RHEA-COMP:14679"/>
        <dbReference type="Rhea" id="RHEA-COMP:14680"/>
        <dbReference type="ChEBI" id="CHEBI:15378"/>
        <dbReference type="ChEBI" id="CHEBI:29950"/>
        <dbReference type="ChEBI" id="CHEBI:57685"/>
        <dbReference type="ChEBI" id="CHEBI:64716"/>
        <dbReference type="ChEBI" id="CHEBI:140658"/>
        <dbReference type="EC" id="2.5.1.145"/>
    </reaction>
</comment>
<feature type="transmembrane region" description="Helical" evidence="7">
    <location>
        <begin position="51"/>
        <end position="70"/>
    </location>
</feature>
<feature type="transmembrane region" description="Helical" evidence="7">
    <location>
        <begin position="82"/>
        <end position="107"/>
    </location>
</feature>
<evidence type="ECO:0000256" key="6">
    <source>
        <dbReference type="ARBA" id="ARBA00023136"/>
    </source>
</evidence>
<feature type="transmembrane region" description="Helical" evidence="7">
    <location>
        <begin position="266"/>
        <end position="285"/>
    </location>
</feature>
<dbReference type="PANTHER" id="PTHR30589">
    <property type="entry name" value="PROLIPOPROTEIN DIACYLGLYCERYL TRANSFERASE"/>
    <property type="match status" value="1"/>
</dbReference>
<feature type="transmembrane region" description="Helical" evidence="7">
    <location>
        <begin position="13"/>
        <end position="30"/>
    </location>
</feature>
<comment type="similarity">
    <text evidence="1 7">Belongs to the Lgt family.</text>
</comment>
<feature type="region of interest" description="Disordered" evidence="8">
    <location>
        <begin position="296"/>
        <end position="336"/>
    </location>
</feature>
<reference evidence="9" key="1">
    <citation type="submission" date="2024-07" db="EMBL/GenBank/DDBJ databases">
        <authorList>
            <person name="Li X.-J."/>
            <person name="Wang X."/>
        </authorList>
    </citation>
    <scope>NUCLEOTIDE SEQUENCE</scope>
    <source>
        <strain evidence="9">HSP-334</strain>
    </source>
</reference>
<evidence type="ECO:0000256" key="4">
    <source>
        <dbReference type="ARBA" id="ARBA00022692"/>
    </source>
</evidence>
<dbReference type="EMBL" id="CP165644">
    <property type="protein sequence ID" value="XDU66151.1"/>
    <property type="molecule type" value="Genomic_DNA"/>
</dbReference>
<evidence type="ECO:0000256" key="1">
    <source>
        <dbReference type="ARBA" id="ARBA00007150"/>
    </source>
</evidence>
<keyword evidence="6 7" id="KW-0472">Membrane</keyword>
<evidence type="ECO:0000313" key="9">
    <source>
        <dbReference type="EMBL" id="XDU66151.1"/>
    </source>
</evidence>
<evidence type="ECO:0000256" key="7">
    <source>
        <dbReference type="HAMAP-Rule" id="MF_01147"/>
    </source>
</evidence>
<dbReference type="HAMAP" id="MF_01147">
    <property type="entry name" value="Lgt"/>
    <property type="match status" value="1"/>
</dbReference>
<dbReference type="AlphaFoldDB" id="A0AB39VFH5"/>
<dbReference type="KEGG" id="lrug:AB8B22_06895"/>
<feature type="transmembrane region" description="Helical" evidence="7">
    <location>
        <begin position="114"/>
        <end position="132"/>
    </location>
</feature>
<comment type="subcellular location">
    <subcellularLocation>
        <location evidence="7">Cell membrane</location>
        <topology evidence="7">Multi-pass membrane protein</topology>
    </subcellularLocation>
</comment>
<evidence type="ECO:0000256" key="8">
    <source>
        <dbReference type="SAM" id="MobiDB-lite"/>
    </source>
</evidence>
<feature type="compositionally biased region" description="Basic and acidic residues" evidence="8">
    <location>
        <begin position="324"/>
        <end position="336"/>
    </location>
</feature>
<sequence length="336" mass="38250">MKPYLFKIGEFELRIYSLMYILAFLCGIFIGLSDDVAEKRGITDRKIIEDFAFSTILAGLIGARIYYVIFRFSDYVGNPLSIFYVWQGGLAIHGGIIGGFIGAYLFAKKRKINLWVLTDMAVGALLFGQFLGRFGNLANGEIHGVPTFTPLSVIFSGRFNEWWAQYQAMGADMQAKFKEVVPWGITFPLDTPAGSEFPNLPLHPAMLYEGFLNLIGFIILWFYFRKKEKNPGVLTMIYLIMYAFIRMFVSTFRAEDLRFPGTSIRMPYLISIVMIIGAIIGIIYFSKPERKFVPIEETKTKSSSNENEETKKVDLNSEQISENDTTKDSDEKEIKT</sequence>
<feature type="binding site" evidence="7">
    <location>
        <position position="133"/>
    </location>
    <ligand>
        <name>a 1,2-diacyl-sn-glycero-3-phospho-(1'-sn-glycerol)</name>
        <dbReference type="ChEBI" id="CHEBI:64716"/>
    </ligand>
</feature>
<name>A0AB39VFH5_9FUSO</name>
<organism evidence="9">
    <name type="scientific">Leptotrichia rugosa</name>
    <dbReference type="NCBI Taxonomy" id="3239302"/>
    <lineage>
        <taxon>Bacteria</taxon>
        <taxon>Fusobacteriati</taxon>
        <taxon>Fusobacteriota</taxon>
        <taxon>Fusobacteriia</taxon>
        <taxon>Fusobacteriales</taxon>
        <taxon>Leptotrichiaceae</taxon>
        <taxon>Leptotrichia</taxon>
    </lineage>
</organism>
<comment type="pathway">
    <text evidence="7">Protein modification; lipoprotein biosynthesis (diacylglyceryl transfer).</text>
</comment>
<comment type="function">
    <text evidence="7">Catalyzes the transfer of the diacylglyceryl group from phosphatidylglycerol to the sulfhydryl group of the N-terminal cysteine of a prolipoprotein, the first step in the formation of mature lipoproteins.</text>
</comment>
<dbReference type="GO" id="GO:0042158">
    <property type="term" value="P:lipoprotein biosynthetic process"/>
    <property type="evidence" value="ECO:0007669"/>
    <property type="project" value="UniProtKB-UniRule"/>
</dbReference>
<evidence type="ECO:0000256" key="3">
    <source>
        <dbReference type="ARBA" id="ARBA00022679"/>
    </source>
</evidence>
<dbReference type="Pfam" id="PF01790">
    <property type="entry name" value="LGT"/>
    <property type="match status" value="1"/>
</dbReference>
<keyword evidence="2 7" id="KW-1003">Cell membrane</keyword>
<feature type="transmembrane region" description="Helical" evidence="7">
    <location>
        <begin position="236"/>
        <end position="254"/>
    </location>
</feature>
<evidence type="ECO:0000256" key="5">
    <source>
        <dbReference type="ARBA" id="ARBA00022989"/>
    </source>
</evidence>
<feature type="transmembrane region" description="Helical" evidence="7">
    <location>
        <begin position="205"/>
        <end position="224"/>
    </location>
</feature>
<dbReference type="EC" id="2.5.1.145" evidence="7"/>
<dbReference type="InterPro" id="IPR001640">
    <property type="entry name" value="Lgt"/>
</dbReference>
<proteinExistence type="inferred from homology"/>
<dbReference type="NCBIfam" id="TIGR00544">
    <property type="entry name" value="lgt"/>
    <property type="match status" value="1"/>
</dbReference>
<dbReference type="PANTHER" id="PTHR30589:SF0">
    <property type="entry name" value="PHOSPHATIDYLGLYCEROL--PROLIPOPROTEIN DIACYLGLYCERYL TRANSFERASE"/>
    <property type="match status" value="1"/>
</dbReference>
<keyword evidence="5 7" id="KW-1133">Transmembrane helix</keyword>
<keyword evidence="3 7" id="KW-0808">Transferase</keyword>
<keyword evidence="4 7" id="KW-0812">Transmembrane</keyword>
<dbReference type="GO" id="GO:0005886">
    <property type="term" value="C:plasma membrane"/>
    <property type="evidence" value="ECO:0007669"/>
    <property type="project" value="UniProtKB-SubCell"/>
</dbReference>
<protein>
    <recommendedName>
        <fullName evidence="7">Phosphatidylglycerol--prolipoprotein diacylglyceryl transferase</fullName>
        <ecNumber evidence="7">2.5.1.145</ecNumber>
    </recommendedName>
</protein>
<gene>
    <name evidence="7 9" type="primary">lgt</name>
    <name evidence="9" type="ORF">AB8B22_06895</name>
</gene>
<evidence type="ECO:0000256" key="2">
    <source>
        <dbReference type="ARBA" id="ARBA00022475"/>
    </source>
</evidence>